<dbReference type="Proteomes" id="UP000195402">
    <property type="component" value="Unassembled WGS sequence"/>
</dbReference>
<organism evidence="2 3">
    <name type="scientific">Macleaya cordata</name>
    <name type="common">Five-seeded plume-poppy</name>
    <name type="synonym">Bocconia cordata</name>
    <dbReference type="NCBI Taxonomy" id="56857"/>
    <lineage>
        <taxon>Eukaryota</taxon>
        <taxon>Viridiplantae</taxon>
        <taxon>Streptophyta</taxon>
        <taxon>Embryophyta</taxon>
        <taxon>Tracheophyta</taxon>
        <taxon>Spermatophyta</taxon>
        <taxon>Magnoliopsida</taxon>
        <taxon>Ranunculales</taxon>
        <taxon>Papaveraceae</taxon>
        <taxon>Papaveroideae</taxon>
        <taxon>Macleaya</taxon>
    </lineage>
</organism>
<gene>
    <name evidence="2" type="ORF">BVC80_41g49</name>
</gene>
<protein>
    <recommendedName>
        <fullName evidence="1">F-box domain-containing protein</fullName>
    </recommendedName>
</protein>
<reference evidence="2 3" key="1">
    <citation type="journal article" date="2017" name="Mol. Plant">
        <title>The Genome of Medicinal Plant Macleaya cordata Provides New Insights into Benzylisoquinoline Alkaloids Metabolism.</title>
        <authorList>
            <person name="Liu X."/>
            <person name="Liu Y."/>
            <person name="Huang P."/>
            <person name="Ma Y."/>
            <person name="Qing Z."/>
            <person name="Tang Q."/>
            <person name="Cao H."/>
            <person name="Cheng P."/>
            <person name="Zheng Y."/>
            <person name="Yuan Z."/>
            <person name="Zhou Y."/>
            <person name="Liu J."/>
            <person name="Tang Z."/>
            <person name="Zhuo Y."/>
            <person name="Zhang Y."/>
            <person name="Yu L."/>
            <person name="Huang J."/>
            <person name="Yang P."/>
            <person name="Peng Q."/>
            <person name="Zhang J."/>
            <person name="Jiang W."/>
            <person name="Zhang Z."/>
            <person name="Lin K."/>
            <person name="Ro D.K."/>
            <person name="Chen X."/>
            <person name="Xiong X."/>
            <person name="Shang Y."/>
            <person name="Huang S."/>
            <person name="Zeng J."/>
        </authorList>
    </citation>
    <scope>NUCLEOTIDE SEQUENCE [LARGE SCALE GENOMIC DNA]</scope>
    <source>
        <strain evidence="3">cv. BLH2017</strain>
        <tissue evidence="2">Root</tissue>
    </source>
</reference>
<feature type="domain" description="F-box" evidence="1">
    <location>
        <begin position="1"/>
        <end position="39"/>
    </location>
</feature>
<evidence type="ECO:0000313" key="2">
    <source>
        <dbReference type="EMBL" id="OVA11756.1"/>
    </source>
</evidence>
<dbReference type="InterPro" id="IPR001810">
    <property type="entry name" value="F-box_dom"/>
</dbReference>
<sequence>MDRLPPSLQLEILNRLNESTDLARCRLVSKTLDNLSYDVSSLNIICSHDRYLKSRSPETQSHITPFKSIAWREISMIDNLEADDLFFMDDDFVSEWLPEIGGRLKSISIANFQIQARRSDRASKILNLISFHYYFIWQV</sequence>
<dbReference type="AlphaFoldDB" id="A0A200QMP8"/>
<dbReference type="InterPro" id="IPR036047">
    <property type="entry name" value="F-box-like_dom_sf"/>
</dbReference>
<dbReference type="OrthoDB" id="2242903at2759"/>
<keyword evidence="3" id="KW-1185">Reference proteome</keyword>
<accession>A0A200QMP8</accession>
<dbReference type="PANTHER" id="PTHR31215">
    <property type="entry name" value="OS05G0510400 PROTEIN-RELATED"/>
    <property type="match status" value="1"/>
</dbReference>
<proteinExistence type="predicted"/>
<dbReference type="Pfam" id="PF12937">
    <property type="entry name" value="F-box-like"/>
    <property type="match status" value="1"/>
</dbReference>
<comment type="caution">
    <text evidence="2">The sequence shown here is derived from an EMBL/GenBank/DDBJ whole genome shotgun (WGS) entry which is preliminary data.</text>
</comment>
<dbReference type="SUPFAM" id="SSF81383">
    <property type="entry name" value="F-box domain"/>
    <property type="match status" value="1"/>
</dbReference>
<evidence type="ECO:0000313" key="3">
    <source>
        <dbReference type="Proteomes" id="UP000195402"/>
    </source>
</evidence>
<dbReference type="OMA" id="ISSHCHH"/>
<name>A0A200QMP8_MACCD</name>
<dbReference type="EMBL" id="MVGT01001547">
    <property type="protein sequence ID" value="OVA11756.1"/>
    <property type="molecule type" value="Genomic_DNA"/>
</dbReference>
<evidence type="ECO:0000259" key="1">
    <source>
        <dbReference type="Pfam" id="PF12937"/>
    </source>
</evidence>
<dbReference type="InterPro" id="IPR044809">
    <property type="entry name" value="AUF1-like"/>
</dbReference>
<dbReference type="InParanoid" id="A0A200QMP8"/>